<dbReference type="AlphaFoldDB" id="A0AA96V3X2"/>
<dbReference type="EMBL" id="CP131060">
    <property type="protein sequence ID" value="WNY26139.1"/>
    <property type="molecule type" value="Genomic_DNA"/>
</dbReference>
<evidence type="ECO:0000313" key="2">
    <source>
        <dbReference type="Proteomes" id="UP001303587"/>
    </source>
</evidence>
<organism evidence="1 2">
    <name type="scientific">Methanolapillus millepedarum</name>
    <dbReference type="NCBI Taxonomy" id="3028296"/>
    <lineage>
        <taxon>Archaea</taxon>
        <taxon>Methanobacteriati</taxon>
        <taxon>Methanobacteriota</taxon>
        <taxon>Stenosarchaea group</taxon>
        <taxon>Methanomicrobia</taxon>
        <taxon>Methanosarcinales</taxon>
        <taxon>Methanosarcinaceae</taxon>
        <taxon>Methanolapillus</taxon>
    </lineage>
</organism>
<dbReference type="Proteomes" id="UP001303587">
    <property type="component" value="Chromosome"/>
</dbReference>
<name>A0AA96V3X2_9EURY</name>
<sequence>MSLKILELRSYLELYPSNSILSDLNSFSCSSDEDLQNFIRSGEFINFEKTHRCRVYFVLSEAEDEDERCVLKLKTGNYSVLGYFTIAVKTVFEGKIYPDQRGDILGGQKNDVTYLIGHLCKNDSYKWKDGGAFMLKRCIEIIKSVHNRVGISLILIECNNEKLVKYYSKHQFKNVGISKNGLYQMIIKFD</sequence>
<gene>
    <name evidence="1" type="ORF">MsAc7_17120</name>
</gene>
<evidence type="ECO:0008006" key="3">
    <source>
        <dbReference type="Google" id="ProtNLM"/>
    </source>
</evidence>
<dbReference type="Gene3D" id="3.40.630.30">
    <property type="match status" value="1"/>
</dbReference>
<proteinExistence type="predicted"/>
<reference evidence="1 2" key="1">
    <citation type="submission" date="2023-07" db="EMBL/GenBank/DDBJ databases">
        <title>Closed genoem sequence of Methanosarcinaceae archaeon Ac7.</title>
        <authorList>
            <person name="Poehlein A."/>
            <person name="Protasov E."/>
            <person name="Platt K."/>
            <person name="Reeh H."/>
            <person name="Daniel R."/>
            <person name="Brune A."/>
        </authorList>
    </citation>
    <scope>NUCLEOTIDE SEQUENCE [LARGE SCALE GENOMIC DNA]</scope>
    <source>
        <strain evidence="1 2">Ac7</strain>
    </source>
</reference>
<accession>A0AA96V3X2</accession>
<evidence type="ECO:0000313" key="1">
    <source>
        <dbReference type="EMBL" id="WNY26139.1"/>
    </source>
</evidence>
<protein>
    <recommendedName>
        <fullName evidence="3">GNAT family N-acetyltransferase</fullName>
    </recommendedName>
</protein>
<keyword evidence="2" id="KW-1185">Reference proteome</keyword>